<organism evidence="3 4">
    <name type="scientific">Colletotrichum chrysophilum</name>
    <dbReference type="NCBI Taxonomy" id="1836956"/>
    <lineage>
        <taxon>Eukaryota</taxon>
        <taxon>Fungi</taxon>
        <taxon>Dikarya</taxon>
        <taxon>Ascomycota</taxon>
        <taxon>Pezizomycotina</taxon>
        <taxon>Sordariomycetes</taxon>
        <taxon>Hypocreomycetidae</taxon>
        <taxon>Glomerellales</taxon>
        <taxon>Glomerellaceae</taxon>
        <taxon>Colletotrichum</taxon>
        <taxon>Colletotrichum gloeosporioides species complex</taxon>
    </lineage>
</organism>
<feature type="transmembrane region" description="Helical" evidence="2">
    <location>
        <begin position="27"/>
        <end position="46"/>
    </location>
</feature>
<reference evidence="3" key="1">
    <citation type="submission" date="2023-01" db="EMBL/GenBank/DDBJ databases">
        <title>Colletotrichum chrysophilum M932 genome sequence.</title>
        <authorList>
            <person name="Baroncelli R."/>
        </authorList>
    </citation>
    <scope>NUCLEOTIDE SEQUENCE</scope>
    <source>
        <strain evidence="3">M932</strain>
    </source>
</reference>
<evidence type="ECO:0000256" key="1">
    <source>
        <dbReference type="SAM" id="MobiDB-lite"/>
    </source>
</evidence>
<evidence type="ECO:0000313" key="3">
    <source>
        <dbReference type="EMBL" id="KAK1838735.1"/>
    </source>
</evidence>
<keyword evidence="2" id="KW-0472">Membrane</keyword>
<keyword evidence="4" id="KW-1185">Reference proteome</keyword>
<name>A0AAD9A195_9PEZI</name>
<keyword evidence="3" id="KW-0808">Transferase</keyword>
<sequence length="222" mass="23486">MQTHHANQQMKSIAELTADDSAAMKQLSFIALILLPVTVVSTVLSTDIVKFQDLPNENESASAAGEGPPDAPVPVYSFSVAAFGTWAVASLVMTVVTLAIVKPLGGRRGANRRTRLRLPRLSMPWNLGGVAHTGEGQTTTPPEPSPVARSIHTAPAVGKTASQCPETPVGGLGDPVAVADEQDKRDDVDDCGGGDWFTPLNRKRQKEAPLSERLMVVGRETG</sequence>
<accession>A0AAD9A195</accession>
<evidence type="ECO:0000256" key="2">
    <source>
        <dbReference type="SAM" id="Phobius"/>
    </source>
</evidence>
<proteinExistence type="predicted"/>
<keyword evidence="3" id="KW-0695">RNA-directed DNA polymerase</keyword>
<keyword evidence="3" id="KW-0548">Nucleotidyltransferase</keyword>
<comment type="caution">
    <text evidence="3">The sequence shown here is derived from an EMBL/GenBank/DDBJ whole genome shotgun (WGS) entry which is preliminary data.</text>
</comment>
<gene>
    <name evidence="3" type="ORF">CCHR01_18633</name>
</gene>
<evidence type="ECO:0000313" key="4">
    <source>
        <dbReference type="Proteomes" id="UP001243330"/>
    </source>
</evidence>
<feature type="region of interest" description="Disordered" evidence="1">
    <location>
        <begin position="127"/>
        <end position="150"/>
    </location>
</feature>
<protein>
    <submittedName>
        <fullName evidence="3">Telomerase reverse transcriptase</fullName>
    </submittedName>
</protein>
<keyword evidence="2" id="KW-0812">Transmembrane</keyword>
<dbReference type="EMBL" id="JAQOWY010000774">
    <property type="protein sequence ID" value="KAK1838735.1"/>
    <property type="molecule type" value="Genomic_DNA"/>
</dbReference>
<feature type="transmembrane region" description="Helical" evidence="2">
    <location>
        <begin position="75"/>
        <end position="101"/>
    </location>
</feature>
<dbReference type="Proteomes" id="UP001243330">
    <property type="component" value="Unassembled WGS sequence"/>
</dbReference>
<keyword evidence="2" id="KW-1133">Transmembrane helix</keyword>
<feature type="region of interest" description="Disordered" evidence="1">
    <location>
        <begin position="156"/>
        <end position="175"/>
    </location>
</feature>
<dbReference type="GO" id="GO:0003964">
    <property type="term" value="F:RNA-directed DNA polymerase activity"/>
    <property type="evidence" value="ECO:0007669"/>
    <property type="project" value="UniProtKB-KW"/>
</dbReference>
<dbReference type="AlphaFoldDB" id="A0AAD9A195"/>